<dbReference type="InParanoid" id="A0A674JWM3"/>
<accession>A0A674JWM3</accession>
<sequence>MCTTLLVISTLAILLRRHFFNRVEPYSHPCITGVRSGSGPIHALADAWPLLSNKLFPSLILIIPFWDP</sequence>
<reference evidence="2" key="1">
    <citation type="submission" date="2025-08" db="UniProtKB">
        <authorList>
            <consortium name="Ensembl"/>
        </authorList>
    </citation>
    <scope>IDENTIFICATION</scope>
</reference>
<organism evidence="2 3">
    <name type="scientific">Terrapene triunguis</name>
    <name type="common">Three-toed box turtle</name>
    <dbReference type="NCBI Taxonomy" id="2587831"/>
    <lineage>
        <taxon>Eukaryota</taxon>
        <taxon>Metazoa</taxon>
        <taxon>Chordata</taxon>
        <taxon>Craniata</taxon>
        <taxon>Vertebrata</taxon>
        <taxon>Euteleostomi</taxon>
        <taxon>Archelosauria</taxon>
        <taxon>Testudinata</taxon>
        <taxon>Testudines</taxon>
        <taxon>Cryptodira</taxon>
        <taxon>Durocryptodira</taxon>
        <taxon>Testudinoidea</taxon>
        <taxon>Emydidae</taxon>
        <taxon>Terrapene</taxon>
    </lineage>
</organism>
<name>A0A674JWM3_9SAUR</name>
<evidence type="ECO:0000313" key="3">
    <source>
        <dbReference type="Proteomes" id="UP000472274"/>
    </source>
</evidence>
<feature type="signal peptide" evidence="1">
    <location>
        <begin position="1"/>
        <end position="25"/>
    </location>
</feature>
<keyword evidence="1" id="KW-0732">Signal</keyword>
<evidence type="ECO:0000313" key="2">
    <source>
        <dbReference type="Ensembl" id="ENSTMTP00000025028.1"/>
    </source>
</evidence>
<dbReference type="AlphaFoldDB" id="A0A674JWM3"/>
<evidence type="ECO:0000256" key="1">
    <source>
        <dbReference type="SAM" id="SignalP"/>
    </source>
</evidence>
<dbReference type="GO" id="GO:0042622">
    <property type="term" value="C:photoreceptor outer segment membrane"/>
    <property type="evidence" value="ECO:0007669"/>
    <property type="project" value="InterPro"/>
</dbReference>
<dbReference type="Ensembl" id="ENSTMTT00000025909.1">
    <property type="protein sequence ID" value="ENSTMTP00000025028.1"/>
    <property type="gene ID" value="ENSTMTG00000018226.1"/>
</dbReference>
<protein>
    <submittedName>
        <fullName evidence="2">Uncharacterized protein</fullName>
    </submittedName>
</protein>
<feature type="chain" id="PRO_5025569076" evidence="1">
    <location>
        <begin position="26"/>
        <end position="68"/>
    </location>
</feature>
<dbReference type="Pfam" id="PF15201">
    <property type="entry name" value="Rod_cone_degen"/>
    <property type="match status" value="1"/>
</dbReference>
<dbReference type="Proteomes" id="UP000472274">
    <property type="component" value="Unplaced"/>
</dbReference>
<dbReference type="GeneTree" id="ENSGT01010000224087"/>
<reference evidence="2" key="2">
    <citation type="submission" date="2025-09" db="UniProtKB">
        <authorList>
            <consortium name="Ensembl"/>
        </authorList>
    </citation>
    <scope>IDENTIFICATION</scope>
</reference>
<proteinExistence type="predicted"/>
<keyword evidence="3" id="KW-1185">Reference proteome</keyword>
<dbReference type="InterPro" id="IPR027937">
    <property type="entry name" value="PRCD"/>
</dbReference>